<keyword evidence="4" id="KW-1185">Reference proteome</keyword>
<proteinExistence type="predicted"/>
<dbReference type="InterPro" id="IPR000048">
    <property type="entry name" value="IQ_motif_EF-hand-BS"/>
</dbReference>
<evidence type="ECO:0000256" key="1">
    <source>
        <dbReference type="SAM" id="Coils"/>
    </source>
</evidence>
<dbReference type="EMBL" id="CP043316">
    <property type="protein sequence ID" value="QEK38536.1"/>
    <property type="molecule type" value="Genomic_DNA"/>
</dbReference>
<keyword evidence="1" id="KW-0175">Coiled coil</keyword>
<accession>A0A5C0UEL2</accession>
<feature type="compositionally biased region" description="Polar residues" evidence="2">
    <location>
        <begin position="647"/>
        <end position="656"/>
    </location>
</feature>
<feature type="coiled-coil region" evidence="1">
    <location>
        <begin position="727"/>
        <end position="821"/>
    </location>
</feature>
<dbReference type="AlphaFoldDB" id="A0A5C0UEL2"/>
<feature type="region of interest" description="Disordered" evidence="2">
    <location>
        <begin position="647"/>
        <end position="680"/>
    </location>
</feature>
<gene>
    <name evidence="3" type="ORF">FZC34_01265</name>
</gene>
<feature type="compositionally biased region" description="Polar residues" evidence="2">
    <location>
        <begin position="122"/>
        <end position="159"/>
    </location>
</feature>
<feature type="compositionally biased region" description="Pro residues" evidence="2">
    <location>
        <begin position="229"/>
        <end position="238"/>
    </location>
</feature>
<organism evidence="3 4">
    <name type="scientific">Candidatus Cytomitobacter primus</name>
    <dbReference type="NCBI Taxonomy" id="2066024"/>
    <lineage>
        <taxon>Bacteria</taxon>
        <taxon>Pseudomonadati</taxon>
        <taxon>Pseudomonadota</taxon>
        <taxon>Alphaproteobacteria</taxon>
        <taxon>Holosporales</taxon>
        <taxon>Holosporaceae</taxon>
        <taxon>Candidatus Cytomitobacter</taxon>
    </lineage>
</organism>
<feature type="compositionally biased region" description="Polar residues" evidence="2">
    <location>
        <begin position="319"/>
        <end position="328"/>
    </location>
</feature>
<name>A0A5C0UEL2_9PROT</name>
<dbReference type="KEGG" id="cpri:FZC34_01265"/>
<feature type="region of interest" description="Disordered" evidence="2">
    <location>
        <begin position="588"/>
        <end position="616"/>
    </location>
</feature>
<evidence type="ECO:0000313" key="3">
    <source>
        <dbReference type="EMBL" id="QEK38536.1"/>
    </source>
</evidence>
<evidence type="ECO:0000256" key="2">
    <source>
        <dbReference type="SAM" id="MobiDB-lite"/>
    </source>
</evidence>
<feature type="region of interest" description="Disordered" evidence="2">
    <location>
        <begin position="122"/>
        <end position="254"/>
    </location>
</feature>
<feature type="compositionally biased region" description="Low complexity" evidence="2">
    <location>
        <begin position="275"/>
        <end position="312"/>
    </location>
</feature>
<dbReference type="Pfam" id="PF00612">
    <property type="entry name" value="IQ"/>
    <property type="match status" value="2"/>
</dbReference>
<dbReference type="PROSITE" id="PS50096">
    <property type="entry name" value="IQ"/>
    <property type="match status" value="2"/>
</dbReference>
<dbReference type="Proteomes" id="UP000325004">
    <property type="component" value="Chromosome"/>
</dbReference>
<feature type="compositionally biased region" description="Basic and acidic residues" evidence="2">
    <location>
        <begin position="591"/>
        <end position="616"/>
    </location>
</feature>
<feature type="region of interest" description="Disordered" evidence="2">
    <location>
        <begin position="270"/>
        <end position="355"/>
    </location>
</feature>
<evidence type="ECO:0000313" key="4">
    <source>
        <dbReference type="Proteomes" id="UP000325004"/>
    </source>
</evidence>
<dbReference type="SMART" id="SM00015">
    <property type="entry name" value="IQ"/>
    <property type="match status" value="2"/>
</dbReference>
<protein>
    <submittedName>
        <fullName evidence="3">Uncharacterized protein</fullName>
    </submittedName>
</protein>
<dbReference type="RefSeq" id="WP_148971652.1">
    <property type="nucleotide sequence ID" value="NZ_CP043316.1"/>
</dbReference>
<reference evidence="3 4" key="1">
    <citation type="submission" date="2019-08" db="EMBL/GenBank/DDBJ databases">
        <title>Highly reduced genomes of protist endosymbionts show evolutionary convergence.</title>
        <authorList>
            <person name="George E."/>
            <person name="Husnik F."/>
            <person name="Tashyreva D."/>
            <person name="Prokopchuk G."/>
            <person name="Horak A."/>
            <person name="Kwong W.K."/>
            <person name="Lukes J."/>
            <person name="Keeling P.J."/>
        </authorList>
    </citation>
    <scope>NUCLEOTIDE SEQUENCE [LARGE SCALE GENOMIC DNA]</scope>
    <source>
        <strain evidence="3">1604LC</strain>
    </source>
</reference>
<feature type="compositionally biased region" description="Low complexity" evidence="2">
    <location>
        <begin position="670"/>
        <end position="680"/>
    </location>
</feature>
<feature type="compositionally biased region" description="Basic residues" evidence="2">
    <location>
        <begin position="160"/>
        <end position="189"/>
    </location>
</feature>
<sequence length="895" mass="102334">MQFIKRSIIALALFALLYIGFKVGKQIKSGKPLIELIKKQTNIQESKALKISSKQAKPSQSPEKSQEYLYNKSLQNQSGDVDFKNVKLIPKSHSIIFHSTTPYIQSAPSYSPTIYPSQHSFTSRPIQTHTNPAKSTTTYQETQQNTHASAEMNHNINNKTRGRAKIMKQKARRKAKSIKQKAKYMRRRAVINNRNGKRREGLANPPYVYGTIPSAPLSPRNDIYTHTMPPTPSAPPSPRSDIDTTSSHSSLGKHINPIYAGSVAPIPSAPPSPYTSPYNSHISNSPIPPSNQNTQSSTSSAPSNSTPPSISPDYIPSTPRKTPSSQRINNPSNKSPSPYPPQGKSIDQPAKQKMDYSATRIQAIFRGKRSRKEVAKIRSTSNNQIEVPNTMNRPTYVNDFIFNLINDYMKFEGKYSAQLQNNSLSLFEANNLLKLAQTNKNQFIDRVKKHSETVSQISTVDLNKYDIEYNNVIKMHDYYINEVKKIITKLEKELSALFAHYTLLGKGYEHQITHASSVKEIDIIIEYLYTNLDQFLKQFNKVSGDNTSCCIEQYNKVVGIHHDYIKAAQKKQKDNYATKIQSRFRRNKAKTKFDNIKSEQKNKQNNENEQAKDQEQNKIATILQAALRSRKSAAILAQKKESQYISEHPLNSNNADFQEIPQIPRKRSGSIRSNSSGSKSIDLSYSPYDKNYIYNVIIQLALPQKDEKESEYKIQIQKWIDEIIKNKEERNKEKSKIKKDISQLTEEMRKINQLIKQDEGKIQNLKQQIGLNGSKISNHHKIINSKRNIKQEKVDDLNKKIDDLTQTNQNLHIELNTKNTQLIINKNTLEEIINKLSIKKQEQDSLQKLINQLDIDQFNLKKLLNIKNKQSRDIALQNYMNNHQNIVRRLASKFS</sequence>